<dbReference type="Pfam" id="PF00395">
    <property type="entry name" value="SLH"/>
    <property type="match status" value="3"/>
</dbReference>
<proteinExistence type="predicted"/>
<feature type="domain" description="SLH" evidence="2">
    <location>
        <begin position="541"/>
        <end position="601"/>
    </location>
</feature>
<dbReference type="Proteomes" id="UP001484097">
    <property type="component" value="Unassembled WGS sequence"/>
</dbReference>
<sequence>MTKKRRSLIAFLASLIAIFLVTSGSPAVAQPSADAEGPVLVEYSVSPDSWDFQNGALTVEVTARIKDATGTFTPHVQLSHTAGQVFEDGGDMELIQGDERDGLWQTSFQVGSYVYSGQWMVVITLRDVLGNWTGAGITELETIQLVGGDGADIFHPLLQEVWITPQEASFEDGPVELVVRARMTDDTGVVVGPTVSINNGPYSVNPSRATLVEGDALDGIWESRATIPATAPDGNWRVSVRSGRDAAYNYGTRGTSQEVAISGGSYFSGAFDVQVTGTDRVGNHLTANPSELSPSPDRVEFQWISNGTDLEGENDKTLMLDESHLHNFIEVRVSAFKTGYRSISTTVGASALVETGLLTPGIPEIVGVPAVGQTLTANAGTWTPEGAKLAYQWNADSTPIQGATDTTLTLTTDHIGKTITVTITGTKNGYETASETSDPTGKVAAGTLTTATPAITGDAKLGSKLTANAGTWAPEGVKLAYQWNADGTPIQGATDTTLTLTTDHIGKTITVTITGTKNGYETASETSDPTGKVALPEEPVRPVEFSDVSENQWFYAPVNWMVQRQITTGYKNGTFQPAKSVSRGEAVTFLYRYVDEDIAAPAGVDLTDVPPNHNFYEEIAWATTNGVVNGYKDGTFRSSKNMTRAEVAAVLYRQADSDYTAPVTSPLKDVIKGRTNHYEAISWMVDEKITTGRVNGNFDPAANVTRAELATFLQRYHGVLTR</sequence>
<accession>A0ABV0IHQ2</accession>
<dbReference type="Gene3D" id="2.60.40.2700">
    <property type="match status" value="3"/>
</dbReference>
<dbReference type="PROSITE" id="PS51272">
    <property type="entry name" value="SLH"/>
    <property type="match status" value="3"/>
</dbReference>
<feature type="chain" id="PRO_5046749400" evidence="1">
    <location>
        <begin position="30"/>
        <end position="722"/>
    </location>
</feature>
<keyword evidence="1" id="KW-0732">Signal</keyword>
<dbReference type="InterPro" id="IPR001119">
    <property type="entry name" value="SLH_dom"/>
</dbReference>
<dbReference type="EMBL" id="JBDXMX010000003">
    <property type="protein sequence ID" value="MEO9247693.1"/>
    <property type="molecule type" value="Genomic_DNA"/>
</dbReference>
<evidence type="ECO:0000259" key="2">
    <source>
        <dbReference type="PROSITE" id="PS51272"/>
    </source>
</evidence>
<dbReference type="RefSeq" id="WP_347920355.1">
    <property type="nucleotide sequence ID" value="NZ_JBDXMX010000003.1"/>
</dbReference>
<evidence type="ECO:0000313" key="4">
    <source>
        <dbReference type="Proteomes" id="UP001484097"/>
    </source>
</evidence>
<reference evidence="3 4" key="1">
    <citation type="submission" date="2024-05" db="EMBL/GenBank/DDBJ databases">
        <authorList>
            <person name="Yi C."/>
        </authorList>
    </citation>
    <scope>NUCLEOTIDE SEQUENCE [LARGE SCALE GENOMIC DNA]</scope>
    <source>
        <strain evidence="3 4">XS13</strain>
    </source>
</reference>
<dbReference type="InterPro" id="IPR051465">
    <property type="entry name" value="Cell_Envelope_Struct_Comp"/>
</dbReference>
<gene>
    <name evidence="3" type="ORF">ABDK96_08380</name>
</gene>
<feature type="domain" description="SLH" evidence="2">
    <location>
        <begin position="602"/>
        <end position="665"/>
    </location>
</feature>
<feature type="signal peptide" evidence="1">
    <location>
        <begin position="1"/>
        <end position="29"/>
    </location>
</feature>
<name>A0ABV0IHQ2_9MICC</name>
<evidence type="ECO:0000256" key="1">
    <source>
        <dbReference type="SAM" id="SignalP"/>
    </source>
</evidence>
<feature type="domain" description="SLH" evidence="2">
    <location>
        <begin position="666"/>
        <end position="722"/>
    </location>
</feature>
<comment type="caution">
    <text evidence="3">The sequence shown here is derived from an EMBL/GenBank/DDBJ whole genome shotgun (WGS) entry which is preliminary data.</text>
</comment>
<organism evidence="3 4">
    <name type="scientific">Citricoccus nitrophenolicus</name>
    <dbReference type="NCBI Taxonomy" id="863575"/>
    <lineage>
        <taxon>Bacteria</taxon>
        <taxon>Bacillati</taxon>
        <taxon>Actinomycetota</taxon>
        <taxon>Actinomycetes</taxon>
        <taxon>Micrococcales</taxon>
        <taxon>Micrococcaceae</taxon>
        <taxon>Citricoccus</taxon>
    </lineage>
</organism>
<evidence type="ECO:0000313" key="3">
    <source>
        <dbReference type="EMBL" id="MEO9247693.1"/>
    </source>
</evidence>
<keyword evidence="4" id="KW-1185">Reference proteome</keyword>
<protein>
    <submittedName>
        <fullName evidence="3">S-layer homology domain-containing protein</fullName>
    </submittedName>
</protein>
<dbReference type="PANTHER" id="PTHR43308">
    <property type="entry name" value="OUTER MEMBRANE PROTEIN ALPHA-RELATED"/>
    <property type="match status" value="1"/>
</dbReference>